<evidence type="ECO:0000256" key="1">
    <source>
        <dbReference type="SAM" id="Phobius"/>
    </source>
</evidence>
<sequence length="208" mass="23756">MSEKEEVLRQISEIKSHLIDKQSFFPYNYNACYIWSIIALILTLTMPLVYGYGVLVGTVTVSVLMSFGFIVEGMMTKKVNESYDIDDCTAKQEFITKSFMMISFFLIALSATLAIYQLYTLIYLSWLALISFGYFLVGFVVNVKNFKIMAQFNVYLSILLLAFAFFTNQLEGSESLLFRVVQIALIFGLTIFPAIIAWQRKQEEACSV</sequence>
<keyword evidence="1" id="KW-1133">Transmembrane helix</keyword>
<feature type="transmembrane region" description="Helical" evidence="1">
    <location>
        <begin position="50"/>
        <end position="71"/>
    </location>
</feature>
<reference evidence="2" key="1">
    <citation type="submission" date="2016-10" db="EMBL/GenBank/DDBJ databases">
        <authorList>
            <person name="de Groot N.N."/>
        </authorList>
    </citation>
    <scope>NUCLEOTIDE SEQUENCE</scope>
</reference>
<dbReference type="EMBL" id="FPHE01000014">
    <property type="protein sequence ID" value="SFV50833.1"/>
    <property type="molecule type" value="Genomic_DNA"/>
</dbReference>
<name>A0A1W1BBI1_9ZZZZ</name>
<gene>
    <name evidence="2" type="ORF">MNB_SV-12-1087</name>
</gene>
<organism evidence="2">
    <name type="scientific">hydrothermal vent metagenome</name>
    <dbReference type="NCBI Taxonomy" id="652676"/>
    <lineage>
        <taxon>unclassified sequences</taxon>
        <taxon>metagenomes</taxon>
        <taxon>ecological metagenomes</taxon>
    </lineage>
</organism>
<feature type="transmembrane region" description="Helical" evidence="1">
    <location>
        <begin position="176"/>
        <end position="198"/>
    </location>
</feature>
<evidence type="ECO:0000313" key="2">
    <source>
        <dbReference type="EMBL" id="SFV50833.1"/>
    </source>
</evidence>
<feature type="transmembrane region" description="Helical" evidence="1">
    <location>
        <begin position="99"/>
        <end position="116"/>
    </location>
</feature>
<protein>
    <submittedName>
        <fullName evidence="2">Uncharacterized protein</fullName>
    </submittedName>
</protein>
<feature type="transmembrane region" description="Helical" evidence="1">
    <location>
        <begin position="152"/>
        <end position="170"/>
    </location>
</feature>
<keyword evidence="1" id="KW-0472">Membrane</keyword>
<accession>A0A1W1BBI1</accession>
<proteinExistence type="predicted"/>
<dbReference type="AlphaFoldDB" id="A0A1W1BBI1"/>
<feature type="transmembrane region" description="Helical" evidence="1">
    <location>
        <begin position="122"/>
        <end position="140"/>
    </location>
</feature>
<feature type="transmembrane region" description="Helical" evidence="1">
    <location>
        <begin position="24"/>
        <end position="44"/>
    </location>
</feature>
<keyword evidence="1" id="KW-0812">Transmembrane</keyword>